<keyword evidence="2" id="KW-1185">Reference proteome</keyword>
<proteinExistence type="predicted"/>
<dbReference type="RefSeq" id="WP_404612952.1">
    <property type="nucleotide sequence ID" value="NZ_JADIKK010000008.1"/>
</dbReference>
<accession>A0ABW8J732</accession>
<sequence length="69" mass="7405">MHQQVNFQAEPSATVAGQWIGVVREAVTGKFITQTSLSFPSPSWAIVAAEKKWLRRPALIHSAMAGAAA</sequence>
<dbReference type="EMBL" id="JADIKK010000008">
    <property type="protein sequence ID" value="MFK2876929.1"/>
    <property type="molecule type" value="Genomic_DNA"/>
</dbReference>
<gene>
    <name evidence="1" type="ORF">ISP25_07615</name>
</gene>
<comment type="caution">
    <text evidence="1">The sequence shown here is derived from an EMBL/GenBank/DDBJ whole genome shotgun (WGS) entry which is preliminary data.</text>
</comment>
<protein>
    <submittedName>
        <fullName evidence="1">Uncharacterized protein</fullName>
    </submittedName>
</protein>
<dbReference type="Proteomes" id="UP001620339">
    <property type="component" value="Unassembled WGS sequence"/>
</dbReference>
<organism evidence="1 2">
    <name type="scientific">Rhodanobacter hydrolyticus</name>
    <dbReference type="NCBI Taxonomy" id="2250595"/>
    <lineage>
        <taxon>Bacteria</taxon>
        <taxon>Pseudomonadati</taxon>
        <taxon>Pseudomonadota</taxon>
        <taxon>Gammaproteobacteria</taxon>
        <taxon>Lysobacterales</taxon>
        <taxon>Rhodanobacteraceae</taxon>
        <taxon>Rhodanobacter</taxon>
    </lineage>
</organism>
<evidence type="ECO:0000313" key="2">
    <source>
        <dbReference type="Proteomes" id="UP001620339"/>
    </source>
</evidence>
<name>A0ABW8J732_9GAMM</name>
<evidence type="ECO:0000313" key="1">
    <source>
        <dbReference type="EMBL" id="MFK2876929.1"/>
    </source>
</evidence>
<reference evidence="1 2" key="1">
    <citation type="submission" date="2020-10" db="EMBL/GenBank/DDBJ databases">
        <title>Phylogeny of dyella-like bacteria.</title>
        <authorList>
            <person name="Fu J."/>
        </authorList>
    </citation>
    <scope>NUCLEOTIDE SEQUENCE [LARGE SCALE GENOMIC DNA]</scope>
    <source>
        <strain evidence="1 2">KACC 19113</strain>
    </source>
</reference>